<dbReference type="Proteomes" id="UP001612928">
    <property type="component" value="Unassembled WGS sequence"/>
</dbReference>
<dbReference type="Pfam" id="PF00582">
    <property type="entry name" value="Usp"/>
    <property type="match status" value="2"/>
</dbReference>
<feature type="domain" description="UspA" evidence="2">
    <location>
        <begin position="150"/>
        <end position="285"/>
    </location>
</feature>
<dbReference type="SUPFAM" id="SSF52402">
    <property type="entry name" value="Adenine nucleotide alpha hydrolases-like"/>
    <property type="match status" value="2"/>
</dbReference>
<dbReference type="CDD" id="cd00293">
    <property type="entry name" value="USP-like"/>
    <property type="match status" value="1"/>
</dbReference>
<keyword evidence="4" id="KW-1185">Reference proteome</keyword>
<organism evidence="3 4">
    <name type="scientific">Nonomuraea indica</name>
    <dbReference type="NCBI Taxonomy" id="1581193"/>
    <lineage>
        <taxon>Bacteria</taxon>
        <taxon>Bacillati</taxon>
        <taxon>Actinomycetota</taxon>
        <taxon>Actinomycetes</taxon>
        <taxon>Streptosporangiales</taxon>
        <taxon>Streptosporangiaceae</taxon>
        <taxon>Nonomuraea</taxon>
    </lineage>
</organism>
<dbReference type="RefSeq" id="WP_397021817.1">
    <property type="nucleotide sequence ID" value="NZ_JBITMB010000004.1"/>
</dbReference>
<evidence type="ECO:0000313" key="4">
    <source>
        <dbReference type="Proteomes" id="UP001612928"/>
    </source>
</evidence>
<dbReference type="PRINTS" id="PR01438">
    <property type="entry name" value="UNVRSLSTRESS"/>
</dbReference>
<comment type="caution">
    <text evidence="3">The sequence shown here is derived from an EMBL/GenBank/DDBJ whole genome shotgun (WGS) entry which is preliminary data.</text>
</comment>
<dbReference type="EMBL" id="JBITMB010000004">
    <property type="protein sequence ID" value="MFI7441866.1"/>
    <property type="molecule type" value="Genomic_DNA"/>
</dbReference>
<protein>
    <submittedName>
        <fullName evidence="3">Universal stress protein</fullName>
    </submittedName>
</protein>
<evidence type="ECO:0000313" key="3">
    <source>
        <dbReference type="EMBL" id="MFI7441866.1"/>
    </source>
</evidence>
<evidence type="ECO:0000259" key="2">
    <source>
        <dbReference type="Pfam" id="PF00582"/>
    </source>
</evidence>
<comment type="similarity">
    <text evidence="1">Belongs to the universal stress protein A family.</text>
</comment>
<evidence type="ECO:0000256" key="1">
    <source>
        <dbReference type="ARBA" id="ARBA00008791"/>
    </source>
</evidence>
<dbReference type="PANTHER" id="PTHR46553">
    <property type="entry name" value="ADENINE NUCLEOTIDE ALPHA HYDROLASES-LIKE SUPERFAMILY PROTEIN"/>
    <property type="match status" value="1"/>
</dbReference>
<dbReference type="Gene3D" id="3.40.50.620">
    <property type="entry name" value="HUPs"/>
    <property type="match status" value="2"/>
</dbReference>
<dbReference type="InterPro" id="IPR006016">
    <property type="entry name" value="UspA"/>
</dbReference>
<accession>A0ABW8A777</accession>
<dbReference type="PANTHER" id="PTHR46553:SF3">
    <property type="entry name" value="ADENINE NUCLEOTIDE ALPHA HYDROLASES-LIKE SUPERFAMILY PROTEIN"/>
    <property type="match status" value="1"/>
</dbReference>
<dbReference type="InterPro" id="IPR006015">
    <property type="entry name" value="Universal_stress_UspA"/>
</dbReference>
<feature type="domain" description="UspA" evidence="2">
    <location>
        <begin position="1"/>
        <end position="140"/>
    </location>
</feature>
<sequence>MTQPIVVGFDGSESSRQALTWAGQEAAIRAAPLHIVHAQPPWSPDVLLAPEATGWNADAEAAAREQLGQAEAHVRAGRPQSQVTTGVVSGPAGEVLVQAGEGAQLIVVGSRGHGRFAELLLGSVSLHVATRASCPVAVVRQPPAVGHGVVVVGVTGQSGQETLLDLAFQEAALRRATLRAVHAWTHPGTITPWTVEPVVYDVEVVGQDEALRLAQVLAGWRDRFPDVEVVQQVVHEHPAKALVRASAEADVVVVAASHGATRAVLLGGTTHAVLHHARAPVLVVRG</sequence>
<name>A0ABW8A777_9ACTN</name>
<proteinExistence type="inferred from homology"/>
<reference evidence="3 4" key="1">
    <citation type="submission" date="2024-10" db="EMBL/GenBank/DDBJ databases">
        <title>The Natural Products Discovery Center: Release of the First 8490 Sequenced Strains for Exploring Actinobacteria Biosynthetic Diversity.</title>
        <authorList>
            <person name="Kalkreuter E."/>
            <person name="Kautsar S.A."/>
            <person name="Yang D."/>
            <person name="Bader C.D."/>
            <person name="Teijaro C.N."/>
            <person name="Fluegel L."/>
            <person name="Davis C.M."/>
            <person name="Simpson J.R."/>
            <person name="Lauterbach L."/>
            <person name="Steele A.D."/>
            <person name="Gui C."/>
            <person name="Meng S."/>
            <person name="Li G."/>
            <person name="Viehrig K."/>
            <person name="Ye F."/>
            <person name="Su P."/>
            <person name="Kiefer A.F."/>
            <person name="Nichols A."/>
            <person name="Cepeda A.J."/>
            <person name="Yan W."/>
            <person name="Fan B."/>
            <person name="Jiang Y."/>
            <person name="Adhikari A."/>
            <person name="Zheng C.-J."/>
            <person name="Schuster L."/>
            <person name="Cowan T.M."/>
            <person name="Smanski M.J."/>
            <person name="Chevrette M.G."/>
            <person name="De Carvalho L.P.S."/>
            <person name="Shen B."/>
        </authorList>
    </citation>
    <scope>NUCLEOTIDE SEQUENCE [LARGE SCALE GENOMIC DNA]</scope>
    <source>
        <strain evidence="3 4">NPDC049503</strain>
    </source>
</reference>
<gene>
    <name evidence="3" type="ORF">ACIBP5_18050</name>
</gene>
<dbReference type="InterPro" id="IPR014729">
    <property type="entry name" value="Rossmann-like_a/b/a_fold"/>
</dbReference>